<evidence type="ECO:0000313" key="2">
    <source>
        <dbReference type="EMBL" id="KAK3053231.1"/>
    </source>
</evidence>
<evidence type="ECO:0000313" key="3">
    <source>
        <dbReference type="Proteomes" id="UP001271007"/>
    </source>
</evidence>
<accession>A0AAJ0DFX4</accession>
<dbReference type="Proteomes" id="UP001271007">
    <property type="component" value="Unassembled WGS sequence"/>
</dbReference>
<feature type="domain" description="ChrR-like cupin" evidence="1">
    <location>
        <begin position="10"/>
        <end position="80"/>
    </location>
</feature>
<keyword evidence="3" id="KW-1185">Reference proteome</keyword>
<reference evidence="2" key="1">
    <citation type="submission" date="2023-04" db="EMBL/GenBank/DDBJ databases">
        <title>Black Yeasts Isolated from many extreme environments.</title>
        <authorList>
            <person name="Coleine C."/>
            <person name="Stajich J.E."/>
            <person name="Selbmann L."/>
        </authorList>
    </citation>
    <scope>NUCLEOTIDE SEQUENCE</scope>
    <source>
        <strain evidence="2">CCFEE 5312</strain>
    </source>
</reference>
<evidence type="ECO:0000259" key="1">
    <source>
        <dbReference type="Pfam" id="PF12973"/>
    </source>
</evidence>
<dbReference type="EMBL" id="JAWDJX010000017">
    <property type="protein sequence ID" value="KAK3053231.1"/>
    <property type="molecule type" value="Genomic_DNA"/>
</dbReference>
<name>A0AAJ0DFX4_9PEZI</name>
<dbReference type="Gene3D" id="2.60.120.10">
    <property type="entry name" value="Jelly Rolls"/>
    <property type="match status" value="1"/>
</dbReference>
<dbReference type="InterPro" id="IPR014710">
    <property type="entry name" value="RmlC-like_jellyroll"/>
</dbReference>
<comment type="caution">
    <text evidence="2">The sequence shown here is derived from an EMBL/GenBank/DDBJ whole genome shotgun (WGS) entry which is preliminary data.</text>
</comment>
<dbReference type="Pfam" id="PF12973">
    <property type="entry name" value="Cupin_7"/>
    <property type="match status" value="1"/>
</dbReference>
<gene>
    <name evidence="2" type="ORF">LTR09_005857</name>
</gene>
<protein>
    <recommendedName>
        <fullName evidence="1">ChrR-like cupin domain-containing protein</fullName>
    </recommendedName>
</protein>
<sequence length="81" mass="9208">MAPAKPVNLTVVDTNKAPWDLLPVPYINAKLEHQKLLDDAETGMWVFKMVYRAGFTNPWHSHFCGHGFYVLEGILDTHQGQ</sequence>
<dbReference type="SUPFAM" id="SSF51182">
    <property type="entry name" value="RmlC-like cupins"/>
    <property type="match status" value="1"/>
</dbReference>
<dbReference type="InterPro" id="IPR011051">
    <property type="entry name" value="RmlC_Cupin_sf"/>
</dbReference>
<dbReference type="AlphaFoldDB" id="A0AAJ0DFX4"/>
<dbReference type="InterPro" id="IPR025979">
    <property type="entry name" value="ChrR-like_cupin_dom"/>
</dbReference>
<proteinExistence type="predicted"/>
<organism evidence="2 3">
    <name type="scientific">Extremus antarcticus</name>
    <dbReference type="NCBI Taxonomy" id="702011"/>
    <lineage>
        <taxon>Eukaryota</taxon>
        <taxon>Fungi</taxon>
        <taxon>Dikarya</taxon>
        <taxon>Ascomycota</taxon>
        <taxon>Pezizomycotina</taxon>
        <taxon>Dothideomycetes</taxon>
        <taxon>Dothideomycetidae</taxon>
        <taxon>Mycosphaerellales</taxon>
        <taxon>Extremaceae</taxon>
        <taxon>Extremus</taxon>
    </lineage>
</organism>